<name>A0ABR9EG84_9GAMM</name>
<organism evidence="8 9">
    <name type="scientific">Pseudoalteromonas aurantia 208</name>
    <dbReference type="NCBI Taxonomy" id="1314867"/>
    <lineage>
        <taxon>Bacteria</taxon>
        <taxon>Pseudomonadati</taxon>
        <taxon>Pseudomonadota</taxon>
        <taxon>Gammaproteobacteria</taxon>
        <taxon>Alteromonadales</taxon>
        <taxon>Pseudoalteromonadaceae</taxon>
        <taxon>Pseudoalteromonas</taxon>
    </lineage>
</organism>
<evidence type="ECO:0000256" key="4">
    <source>
        <dbReference type="ARBA" id="ARBA00022989"/>
    </source>
</evidence>
<feature type="transmembrane region" description="Helical" evidence="6">
    <location>
        <begin position="202"/>
        <end position="223"/>
    </location>
</feature>
<dbReference type="InterPro" id="IPR003834">
    <property type="entry name" value="Cyt_c_assmbl_TM_dom"/>
</dbReference>
<dbReference type="Proteomes" id="UP000615755">
    <property type="component" value="Unassembled WGS sequence"/>
</dbReference>
<accession>A0ABR9EG84</accession>
<dbReference type="Pfam" id="PF02683">
    <property type="entry name" value="DsbD_TM"/>
    <property type="match status" value="1"/>
</dbReference>
<proteinExistence type="predicted"/>
<gene>
    <name evidence="8" type="primary">dsbD</name>
    <name evidence="8" type="ORF">PAUR_a4641</name>
</gene>
<dbReference type="PANTHER" id="PTHR32234">
    <property type="entry name" value="THIOL:DISULFIDE INTERCHANGE PROTEIN DSBD"/>
    <property type="match status" value="1"/>
</dbReference>
<reference evidence="8 9" key="1">
    <citation type="submission" date="2015-03" db="EMBL/GenBank/DDBJ databases">
        <title>Genome sequence of Pseudoalteromonas aurantia.</title>
        <authorList>
            <person name="Xie B.-B."/>
            <person name="Rong J.-C."/>
            <person name="Qin Q.-L."/>
            <person name="Zhang Y.-Z."/>
        </authorList>
    </citation>
    <scope>NUCLEOTIDE SEQUENCE [LARGE SCALE GENOMIC DNA]</scope>
    <source>
        <strain evidence="8 9">208</strain>
    </source>
</reference>
<sequence>MVVELETLLLSQLNVLQLSWWLLLSAFFSGVLASLSPCIYPLLPITIASLAPRNSEQQYKKRRAAYYCLGFALVYAALGWLAALSGKMFGSVASDPWVQIGFANLLLYFAAILKGWLALPNLLSNVSLSSQKPFFMGAASGLVAAPCTSPILAGLLLFVAEQQQSGFGAALLFCFALGMSALLFILGVFSHLLNVLPKSGRWLTLPPTIFALLMLFMAQYYLIRAGQALFF</sequence>
<feature type="domain" description="Cytochrome C biogenesis protein transmembrane" evidence="7">
    <location>
        <begin position="21"/>
        <end position="222"/>
    </location>
</feature>
<evidence type="ECO:0000256" key="5">
    <source>
        <dbReference type="ARBA" id="ARBA00023136"/>
    </source>
</evidence>
<keyword evidence="5 6" id="KW-0472">Membrane</keyword>
<dbReference type="RefSeq" id="WP_192509177.1">
    <property type="nucleotide sequence ID" value="NZ_AQGV01000014.1"/>
</dbReference>
<feature type="transmembrane region" description="Helical" evidence="6">
    <location>
        <begin position="135"/>
        <end position="160"/>
    </location>
</feature>
<keyword evidence="3" id="KW-0201">Cytochrome c-type biogenesis</keyword>
<evidence type="ECO:0000256" key="3">
    <source>
        <dbReference type="ARBA" id="ARBA00022748"/>
    </source>
</evidence>
<evidence type="ECO:0000256" key="1">
    <source>
        <dbReference type="ARBA" id="ARBA00004141"/>
    </source>
</evidence>
<evidence type="ECO:0000259" key="7">
    <source>
        <dbReference type="Pfam" id="PF02683"/>
    </source>
</evidence>
<evidence type="ECO:0000313" key="8">
    <source>
        <dbReference type="EMBL" id="MBE0370018.1"/>
    </source>
</evidence>
<feature type="transmembrane region" description="Helical" evidence="6">
    <location>
        <begin position="105"/>
        <end position="123"/>
    </location>
</feature>
<comment type="caution">
    <text evidence="8">The sequence shown here is derived from an EMBL/GenBank/DDBJ whole genome shotgun (WGS) entry which is preliminary data.</text>
</comment>
<feature type="transmembrane region" description="Helical" evidence="6">
    <location>
        <begin position="64"/>
        <end position="85"/>
    </location>
</feature>
<dbReference type="EMBL" id="AQGV01000014">
    <property type="protein sequence ID" value="MBE0370018.1"/>
    <property type="molecule type" value="Genomic_DNA"/>
</dbReference>
<evidence type="ECO:0000313" key="9">
    <source>
        <dbReference type="Proteomes" id="UP000615755"/>
    </source>
</evidence>
<keyword evidence="9" id="KW-1185">Reference proteome</keyword>
<dbReference type="PANTHER" id="PTHR32234:SF0">
    <property type="entry name" value="THIOL:DISULFIDE INTERCHANGE PROTEIN DSBD"/>
    <property type="match status" value="1"/>
</dbReference>
<keyword evidence="2 6" id="KW-0812">Transmembrane</keyword>
<protein>
    <submittedName>
        <fullName evidence="8">Thiol:disulfide interchange protein DsbD</fullName>
    </submittedName>
</protein>
<evidence type="ECO:0000256" key="2">
    <source>
        <dbReference type="ARBA" id="ARBA00022692"/>
    </source>
</evidence>
<evidence type="ECO:0000256" key="6">
    <source>
        <dbReference type="SAM" id="Phobius"/>
    </source>
</evidence>
<comment type="subcellular location">
    <subcellularLocation>
        <location evidence="1">Membrane</location>
        <topology evidence="1">Multi-pass membrane protein</topology>
    </subcellularLocation>
</comment>
<keyword evidence="4 6" id="KW-1133">Transmembrane helix</keyword>
<feature type="transmembrane region" description="Helical" evidence="6">
    <location>
        <begin position="166"/>
        <end position="190"/>
    </location>
</feature>
<feature type="transmembrane region" description="Helical" evidence="6">
    <location>
        <begin position="20"/>
        <end position="43"/>
    </location>
</feature>